<sequence length="139" mass="15974">MAEQTDPRKPRRTQEPEMNEYNKKRLTIEEVIIIEGETGSGKTTQIPQYLHEAVGYSIRFEDCSSERTIIKYMTDGMLLREFLGEPDLAGYSVLIIDEAHERTLHTYVLFGLVKDIARFRSDLKLLISSATLDADKFSK</sequence>
<accession>A0A9W9Y6H2</accession>
<dbReference type="GO" id="GO:0003723">
    <property type="term" value="F:RNA binding"/>
    <property type="evidence" value="ECO:0007669"/>
    <property type="project" value="TreeGrafter"/>
</dbReference>
<proteinExistence type="predicted"/>
<dbReference type="PANTHER" id="PTHR18934:SF83">
    <property type="entry name" value="PRE-MRNA-SPLICING FACTOR ATP-DEPENDENT RNA HELICASE DHX16"/>
    <property type="match status" value="1"/>
</dbReference>
<evidence type="ECO:0000313" key="4">
    <source>
        <dbReference type="EMBL" id="KAJ7308782.1"/>
    </source>
</evidence>
<comment type="caution">
    <text evidence="4">The sequence shown here is derived from an EMBL/GenBank/DDBJ whole genome shotgun (WGS) entry which is preliminary data.</text>
</comment>
<evidence type="ECO:0000256" key="1">
    <source>
        <dbReference type="ARBA" id="ARBA00022801"/>
    </source>
</evidence>
<keyword evidence="1 4" id="KW-0378">Hydrolase</keyword>
<comment type="catalytic activity">
    <reaction evidence="2">
        <text>ATP + H2O = ADP + phosphate + H(+)</text>
        <dbReference type="Rhea" id="RHEA:13065"/>
        <dbReference type="ChEBI" id="CHEBI:15377"/>
        <dbReference type="ChEBI" id="CHEBI:15378"/>
        <dbReference type="ChEBI" id="CHEBI:30616"/>
        <dbReference type="ChEBI" id="CHEBI:43474"/>
        <dbReference type="ChEBI" id="CHEBI:456216"/>
        <dbReference type="EC" id="3.6.4.13"/>
    </reaction>
</comment>
<dbReference type="FunFam" id="3.40.50.300:FF:004188">
    <property type="entry name" value="Adenosinetriphosphatase"/>
    <property type="match status" value="1"/>
</dbReference>
<keyword evidence="5" id="KW-1185">Reference proteome</keyword>
<evidence type="ECO:0000256" key="2">
    <source>
        <dbReference type="ARBA" id="ARBA00047984"/>
    </source>
</evidence>
<dbReference type="SUPFAM" id="SSF52540">
    <property type="entry name" value="P-loop containing nucleoside triphosphate hydrolases"/>
    <property type="match status" value="1"/>
</dbReference>
<organism evidence="4 5">
    <name type="scientific">Desmophyllum pertusum</name>
    <dbReference type="NCBI Taxonomy" id="174260"/>
    <lineage>
        <taxon>Eukaryota</taxon>
        <taxon>Metazoa</taxon>
        <taxon>Cnidaria</taxon>
        <taxon>Anthozoa</taxon>
        <taxon>Hexacorallia</taxon>
        <taxon>Scleractinia</taxon>
        <taxon>Caryophylliina</taxon>
        <taxon>Caryophylliidae</taxon>
        <taxon>Desmophyllum</taxon>
    </lineage>
</organism>
<feature type="non-terminal residue" evidence="4">
    <location>
        <position position="139"/>
    </location>
</feature>
<dbReference type="PROSITE" id="PS00690">
    <property type="entry name" value="DEAH_ATP_HELICASE"/>
    <property type="match status" value="1"/>
</dbReference>
<reference evidence="4" key="1">
    <citation type="submission" date="2023-01" db="EMBL/GenBank/DDBJ databases">
        <title>Genome assembly of the deep-sea coral Lophelia pertusa.</title>
        <authorList>
            <person name="Herrera S."/>
            <person name="Cordes E."/>
        </authorList>
    </citation>
    <scope>NUCLEOTIDE SEQUENCE</scope>
    <source>
        <strain evidence="4">USNM1676648</strain>
        <tissue evidence="4">Polyp</tissue>
    </source>
</reference>
<dbReference type="GO" id="GO:0003724">
    <property type="term" value="F:RNA helicase activity"/>
    <property type="evidence" value="ECO:0007669"/>
    <property type="project" value="UniProtKB-EC"/>
</dbReference>
<feature type="domain" description="Helicase ATP-binding" evidence="3">
    <location>
        <begin position="45"/>
        <end position="139"/>
    </location>
</feature>
<dbReference type="PROSITE" id="PS51192">
    <property type="entry name" value="HELICASE_ATP_BIND_1"/>
    <property type="match status" value="1"/>
</dbReference>
<keyword evidence="4" id="KW-0347">Helicase</keyword>
<evidence type="ECO:0000313" key="5">
    <source>
        <dbReference type="Proteomes" id="UP001163046"/>
    </source>
</evidence>
<protein>
    <submittedName>
        <fullName evidence="4">Pre-mRNA-splicing factor ATP-dependent RNA helicase dhx16</fullName>
        <ecNumber evidence="4">3.6.4.13</ecNumber>
    </submittedName>
</protein>
<dbReference type="Proteomes" id="UP001163046">
    <property type="component" value="Unassembled WGS sequence"/>
</dbReference>
<dbReference type="EMBL" id="MU828127">
    <property type="protein sequence ID" value="KAJ7308782.1"/>
    <property type="molecule type" value="Genomic_DNA"/>
</dbReference>
<gene>
    <name evidence="4" type="primary">DHX16_3</name>
    <name evidence="4" type="ORF">OS493_040354</name>
</gene>
<dbReference type="GO" id="GO:0016787">
    <property type="term" value="F:hydrolase activity"/>
    <property type="evidence" value="ECO:0007669"/>
    <property type="project" value="UniProtKB-KW"/>
</dbReference>
<dbReference type="InterPro" id="IPR014001">
    <property type="entry name" value="Helicase_ATP-bd"/>
</dbReference>
<name>A0A9W9Y6H2_9CNID</name>
<evidence type="ECO:0000259" key="3">
    <source>
        <dbReference type="PROSITE" id="PS51192"/>
    </source>
</evidence>
<dbReference type="GO" id="GO:0071013">
    <property type="term" value="C:catalytic step 2 spliceosome"/>
    <property type="evidence" value="ECO:0007669"/>
    <property type="project" value="TreeGrafter"/>
</dbReference>
<keyword evidence="4" id="KW-0067">ATP-binding</keyword>
<keyword evidence="4" id="KW-0547">Nucleotide-binding</keyword>
<dbReference type="InterPro" id="IPR027417">
    <property type="entry name" value="P-loop_NTPase"/>
</dbReference>
<dbReference type="AlphaFoldDB" id="A0A9W9Y6H2"/>
<dbReference type="EC" id="3.6.4.13" evidence="4"/>
<dbReference type="PANTHER" id="PTHR18934">
    <property type="entry name" value="ATP-DEPENDENT RNA HELICASE"/>
    <property type="match status" value="1"/>
</dbReference>
<dbReference type="Gene3D" id="3.40.50.300">
    <property type="entry name" value="P-loop containing nucleotide triphosphate hydrolases"/>
    <property type="match status" value="2"/>
</dbReference>
<dbReference type="OrthoDB" id="10253254at2759"/>
<dbReference type="InterPro" id="IPR002464">
    <property type="entry name" value="DNA/RNA_helicase_DEAH_CS"/>
</dbReference>